<evidence type="ECO:0000313" key="3">
    <source>
        <dbReference type="Proteomes" id="UP001501671"/>
    </source>
</evidence>
<proteinExistence type="predicted"/>
<accession>A0ABP8GIU1</accession>
<organism evidence="2 3">
    <name type="scientific">Pigmentiphaga soli</name>
    <dbReference type="NCBI Taxonomy" id="1007095"/>
    <lineage>
        <taxon>Bacteria</taxon>
        <taxon>Pseudomonadati</taxon>
        <taxon>Pseudomonadota</taxon>
        <taxon>Betaproteobacteria</taxon>
        <taxon>Burkholderiales</taxon>
        <taxon>Alcaligenaceae</taxon>
        <taxon>Pigmentiphaga</taxon>
    </lineage>
</organism>
<dbReference type="EMBL" id="BAABFO010000002">
    <property type="protein sequence ID" value="GAA4325134.1"/>
    <property type="molecule type" value="Genomic_DNA"/>
</dbReference>
<dbReference type="PANTHER" id="PTHR35604">
    <property type="entry name" value="TRANSPOSASE INSH FOR INSERTION SEQUENCE ELEMENT IS5A-RELATED"/>
    <property type="match status" value="1"/>
</dbReference>
<dbReference type="RefSeq" id="WP_345246412.1">
    <property type="nucleotide sequence ID" value="NZ_BAABFO010000002.1"/>
</dbReference>
<keyword evidence="3" id="KW-1185">Reference proteome</keyword>
<dbReference type="PANTHER" id="PTHR35604:SF2">
    <property type="entry name" value="TRANSPOSASE INSH FOR INSERTION SEQUENCE ELEMENT IS5A-RELATED"/>
    <property type="match status" value="1"/>
</dbReference>
<dbReference type="Proteomes" id="UP001501671">
    <property type="component" value="Unassembled WGS sequence"/>
</dbReference>
<name>A0ABP8GIU1_9BURK</name>
<gene>
    <name evidence="2" type="ORF">GCM10023144_07250</name>
</gene>
<comment type="caution">
    <text evidence="2">The sequence shown here is derived from an EMBL/GenBank/DDBJ whole genome shotgun (WGS) entry which is preliminary data.</text>
</comment>
<feature type="domain" description="Transposase IS4-like" evidence="1">
    <location>
        <begin position="2"/>
        <end position="96"/>
    </location>
</feature>
<evidence type="ECO:0000259" key="1">
    <source>
        <dbReference type="Pfam" id="PF01609"/>
    </source>
</evidence>
<dbReference type="InterPro" id="IPR002559">
    <property type="entry name" value="Transposase_11"/>
</dbReference>
<sequence length="136" mass="15048">MYGYKLHANADARHKLIRQAKITAANVDDGRTLKDVLDRGNTGRPLLADRGYDAQSNRELLQKSQLRDGIARSAQNQVLKGRVALRGPRKLARKPIRAGPLNSVAEFMRAHPLKNGFREVPSGCAAWSPPQRADDV</sequence>
<reference evidence="3" key="1">
    <citation type="journal article" date="2019" name="Int. J. Syst. Evol. Microbiol.">
        <title>The Global Catalogue of Microorganisms (GCM) 10K type strain sequencing project: providing services to taxonomists for standard genome sequencing and annotation.</title>
        <authorList>
            <consortium name="The Broad Institute Genomics Platform"/>
            <consortium name="The Broad Institute Genome Sequencing Center for Infectious Disease"/>
            <person name="Wu L."/>
            <person name="Ma J."/>
        </authorList>
    </citation>
    <scope>NUCLEOTIDE SEQUENCE [LARGE SCALE GENOMIC DNA]</scope>
    <source>
        <strain evidence="3">JCM 17666</strain>
    </source>
</reference>
<dbReference type="Pfam" id="PF01609">
    <property type="entry name" value="DDE_Tnp_1"/>
    <property type="match status" value="1"/>
</dbReference>
<protein>
    <recommendedName>
        <fullName evidence="1">Transposase IS4-like domain-containing protein</fullName>
    </recommendedName>
</protein>
<evidence type="ECO:0000313" key="2">
    <source>
        <dbReference type="EMBL" id="GAA4325134.1"/>
    </source>
</evidence>